<dbReference type="InterPro" id="IPR011992">
    <property type="entry name" value="EF-hand-dom_pair"/>
</dbReference>
<evidence type="ECO:0000256" key="1">
    <source>
        <dbReference type="ARBA" id="ARBA00022723"/>
    </source>
</evidence>
<dbReference type="PROSITE" id="PS00018">
    <property type="entry name" value="EF_HAND_1"/>
    <property type="match status" value="2"/>
</dbReference>
<organism evidence="5 6">
    <name type="scientific">Gryllus longicercus</name>
    <dbReference type="NCBI Taxonomy" id="2509291"/>
    <lineage>
        <taxon>Eukaryota</taxon>
        <taxon>Metazoa</taxon>
        <taxon>Ecdysozoa</taxon>
        <taxon>Arthropoda</taxon>
        <taxon>Hexapoda</taxon>
        <taxon>Insecta</taxon>
        <taxon>Pterygota</taxon>
        <taxon>Neoptera</taxon>
        <taxon>Polyneoptera</taxon>
        <taxon>Orthoptera</taxon>
        <taxon>Ensifera</taxon>
        <taxon>Gryllidea</taxon>
        <taxon>Grylloidea</taxon>
        <taxon>Gryllidae</taxon>
        <taxon>Gryllinae</taxon>
        <taxon>Gryllus</taxon>
    </lineage>
</organism>
<keyword evidence="6" id="KW-1185">Reference proteome</keyword>
<feature type="domain" description="EF-hand" evidence="4">
    <location>
        <begin position="13"/>
        <end position="48"/>
    </location>
</feature>
<dbReference type="CDD" id="cd00051">
    <property type="entry name" value="EFh"/>
    <property type="match status" value="1"/>
</dbReference>
<keyword evidence="3" id="KW-0106">Calcium</keyword>
<dbReference type="SMART" id="SM00054">
    <property type="entry name" value="EFh"/>
    <property type="match status" value="3"/>
</dbReference>
<proteinExistence type="predicted"/>
<dbReference type="PANTHER" id="PTHR23048">
    <property type="entry name" value="MYOSIN LIGHT CHAIN 1, 3"/>
    <property type="match status" value="1"/>
</dbReference>
<dbReference type="Proteomes" id="UP001378592">
    <property type="component" value="Unassembled WGS sequence"/>
</dbReference>
<dbReference type="PANTHER" id="PTHR23048:SF48">
    <property type="entry name" value="CENTRIN 3"/>
    <property type="match status" value="1"/>
</dbReference>
<evidence type="ECO:0000259" key="4">
    <source>
        <dbReference type="PROSITE" id="PS50222"/>
    </source>
</evidence>
<dbReference type="GO" id="GO:0005509">
    <property type="term" value="F:calcium ion binding"/>
    <property type="evidence" value="ECO:0007669"/>
    <property type="project" value="InterPro"/>
</dbReference>
<feature type="domain" description="EF-hand" evidence="4">
    <location>
        <begin position="122"/>
        <end position="155"/>
    </location>
</feature>
<dbReference type="InterPro" id="IPR018247">
    <property type="entry name" value="EF_Hand_1_Ca_BS"/>
</dbReference>
<dbReference type="SUPFAM" id="SSF47473">
    <property type="entry name" value="EF-hand"/>
    <property type="match status" value="1"/>
</dbReference>
<evidence type="ECO:0000313" key="6">
    <source>
        <dbReference type="Proteomes" id="UP001378592"/>
    </source>
</evidence>
<comment type="caution">
    <text evidence="5">The sequence shown here is derived from an EMBL/GenBank/DDBJ whole genome shotgun (WGS) entry which is preliminary data.</text>
</comment>
<name>A0AAN9Z9U8_9ORTH</name>
<keyword evidence="1" id="KW-0479">Metal-binding</keyword>
<keyword evidence="2" id="KW-0677">Repeat</keyword>
<dbReference type="Pfam" id="PF13499">
    <property type="entry name" value="EF-hand_7"/>
    <property type="match status" value="1"/>
</dbReference>
<dbReference type="AlphaFoldDB" id="A0AAN9Z9U8"/>
<reference evidence="5 6" key="1">
    <citation type="submission" date="2024-03" db="EMBL/GenBank/DDBJ databases">
        <title>The genome assembly and annotation of the cricket Gryllus longicercus Weissman &amp; Gray.</title>
        <authorList>
            <person name="Szrajer S."/>
            <person name="Gray D."/>
            <person name="Ylla G."/>
        </authorList>
    </citation>
    <scope>NUCLEOTIDE SEQUENCE [LARGE SCALE GENOMIC DNA]</scope>
    <source>
        <strain evidence="5">DAG 2021-001</strain>
        <tissue evidence="5">Whole body minus gut</tissue>
    </source>
</reference>
<dbReference type="Pfam" id="PF13833">
    <property type="entry name" value="EF-hand_8"/>
    <property type="match status" value="1"/>
</dbReference>
<dbReference type="PROSITE" id="PS50222">
    <property type="entry name" value="EF_HAND_2"/>
    <property type="match status" value="2"/>
</dbReference>
<sequence length="155" mass="18304">MNHKQMRKIVIDEKKAMIKVVFSLFDEDNNGYLDYEELKFALKALGFLVKKAEVLKMLETYDRKDKKLICFEDFKTIAIDKIMRCHPIEEMKYAFKLMCGDYQQGIGVKELKRIVDLTGLEINSNDIESMINEFDTDQDNIINEEEFLKIMLIED</sequence>
<dbReference type="GO" id="GO:0016460">
    <property type="term" value="C:myosin II complex"/>
    <property type="evidence" value="ECO:0007669"/>
    <property type="project" value="TreeGrafter"/>
</dbReference>
<dbReference type="FunFam" id="1.10.238.10:FF:000001">
    <property type="entry name" value="Calmodulin 1"/>
    <property type="match status" value="1"/>
</dbReference>
<accession>A0AAN9Z9U8</accession>
<gene>
    <name evidence="5" type="ORF">R5R35_005279</name>
</gene>
<dbReference type="Gene3D" id="1.10.238.10">
    <property type="entry name" value="EF-hand"/>
    <property type="match status" value="2"/>
</dbReference>
<dbReference type="InterPro" id="IPR002048">
    <property type="entry name" value="EF_hand_dom"/>
</dbReference>
<evidence type="ECO:0000256" key="3">
    <source>
        <dbReference type="ARBA" id="ARBA00022837"/>
    </source>
</evidence>
<evidence type="ECO:0000256" key="2">
    <source>
        <dbReference type="ARBA" id="ARBA00022737"/>
    </source>
</evidence>
<protein>
    <recommendedName>
        <fullName evidence="4">EF-hand domain-containing protein</fullName>
    </recommendedName>
</protein>
<dbReference type="EMBL" id="JAZDUA010000105">
    <property type="protein sequence ID" value="KAK7867929.1"/>
    <property type="molecule type" value="Genomic_DNA"/>
</dbReference>
<dbReference type="InterPro" id="IPR050230">
    <property type="entry name" value="CALM/Myosin/TropC-like"/>
</dbReference>
<evidence type="ECO:0000313" key="5">
    <source>
        <dbReference type="EMBL" id="KAK7867929.1"/>
    </source>
</evidence>